<keyword evidence="8" id="KW-0560">Oxidoreductase</keyword>
<keyword evidence="12" id="KW-0539">Nucleus</keyword>
<feature type="domain" description="PHD-type" evidence="15">
    <location>
        <begin position="5"/>
        <end position="56"/>
    </location>
</feature>
<evidence type="ECO:0000259" key="15">
    <source>
        <dbReference type="PROSITE" id="PS50016"/>
    </source>
</evidence>
<dbReference type="GO" id="GO:0051213">
    <property type="term" value="F:dioxygenase activity"/>
    <property type="evidence" value="ECO:0007669"/>
    <property type="project" value="UniProtKB-KW"/>
</dbReference>
<keyword evidence="6" id="KW-0156">Chromatin regulator</keyword>
<evidence type="ECO:0000256" key="14">
    <source>
        <dbReference type="SAM" id="MobiDB-lite"/>
    </source>
</evidence>
<dbReference type="SUPFAM" id="SSF57903">
    <property type="entry name" value="FYVE/PHD zinc finger"/>
    <property type="match status" value="1"/>
</dbReference>
<keyword evidence="7" id="KW-0223">Dioxygenase</keyword>
<feature type="compositionally biased region" description="Basic and acidic residues" evidence="14">
    <location>
        <begin position="69"/>
        <end position="80"/>
    </location>
</feature>
<dbReference type="InterPro" id="IPR041070">
    <property type="entry name" value="JHD"/>
</dbReference>
<dbReference type="GO" id="GO:0008270">
    <property type="term" value="F:zinc ion binding"/>
    <property type="evidence" value="ECO:0007669"/>
    <property type="project" value="UniProtKB-KW"/>
</dbReference>
<evidence type="ECO:0000313" key="17">
    <source>
        <dbReference type="Ensembl" id="ENSCLMP00005049090.1"/>
    </source>
</evidence>
<dbReference type="InterPro" id="IPR003347">
    <property type="entry name" value="JmjC_dom"/>
</dbReference>
<gene>
    <name evidence="17" type="primary">kdm7aa</name>
</gene>
<evidence type="ECO:0000256" key="6">
    <source>
        <dbReference type="ARBA" id="ARBA00022853"/>
    </source>
</evidence>
<evidence type="ECO:0000256" key="7">
    <source>
        <dbReference type="ARBA" id="ARBA00022964"/>
    </source>
</evidence>
<dbReference type="SMART" id="SM00558">
    <property type="entry name" value="JmjC"/>
    <property type="match status" value="1"/>
</dbReference>
<dbReference type="InterPro" id="IPR019786">
    <property type="entry name" value="Zinc_finger_PHD-type_CS"/>
</dbReference>
<dbReference type="FunFam" id="3.30.40.10:FF:000193">
    <property type="entry name" value="lysine-specific demethylase PHF2 isoform X1"/>
    <property type="match status" value="1"/>
</dbReference>
<dbReference type="Ensembl" id="ENSCLMT00005050741.1">
    <property type="protein sequence ID" value="ENSCLMP00005049090.1"/>
    <property type="gene ID" value="ENSCLMG00005022389.1"/>
</dbReference>
<keyword evidence="10" id="KW-0805">Transcription regulation</keyword>
<dbReference type="GO" id="GO:0007420">
    <property type="term" value="P:brain development"/>
    <property type="evidence" value="ECO:0007669"/>
    <property type="project" value="UniProtKB-ARBA"/>
</dbReference>
<dbReference type="GO" id="GO:0005634">
    <property type="term" value="C:nucleus"/>
    <property type="evidence" value="ECO:0007669"/>
    <property type="project" value="UniProtKB-SubCell"/>
</dbReference>
<evidence type="ECO:0000259" key="16">
    <source>
        <dbReference type="PROSITE" id="PS51184"/>
    </source>
</evidence>
<dbReference type="SUPFAM" id="SSF51197">
    <property type="entry name" value="Clavaminate synthase-like"/>
    <property type="match status" value="1"/>
</dbReference>
<dbReference type="Pfam" id="PF02373">
    <property type="entry name" value="JmjC"/>
    <property type="match status" value="1"/>
</dbReference>
<evidence type="ECO:0000256" key="8">
    <source>
        <dbReference type="ARBA" id="ARBA00023002"/>
    </source>
</evidence>
<dbReference type="Pfam" id="PF00628">
    <property type="entry name" value="PHD"/>
    <property type="match status" value="1"/>
</dbReference>
<dbReference type="PANTHER" id="PTHR23123">
    <property type="entry name" value="PHD/F-BOX CONTAINING PROTEIN"/>
    <property type="match status" value="1"/>
</dbReference>
<dbReference type="AlphaFoldDB" id="A0A8C3GBY3"/>
<dbReference type="InterPro" id="IPR019787">
    <property type="entry name" value="Znf_PHD-finger"/>
</dbReference>
<dbReference type="Pfam" id="PF17811">
    <property type="entry name" value="JHD"/>
    <property type="match status" value="1"/>
</dbReference>
<dbReference type="GO" id="GO:0006325">
    <property type="term" value="P:chromatin organization"/>
    <property type="evidence" value="ECO:0007669"/>
    <property type="project" value="UniProtKB-KW"/>
</dbReference>
<name>A0A8C3GBY3_CYCLU</name>
<comment type="subcellular location">
    <subcellularLocation>
        <location evidence="1">Nucleus</location>
    </subcellularLocation>
</comment>
<evidence type="ECO:0000256" key="4">
    <source>
        <dbReference type="ARBA" id="ARBA00022771"/>
    </source>
</evidence>
<dbReference type="Gene3D" id="1.20.58.1360">
    <property type="match status" value="1"/>
</dbReference>
<dbReference type="Gene3D" id="2.60.120.650">
    <property type="entry name" value="Cupin"/>
    <property type="match status" value="2"/>
</dbReference>
<evidence type="ECO:0000256" key="11">
    <source>
        <dbReference type="ARBA" id="ARBA00023163"/>
    </source>
</evidence>
<comment type="similarity">
    <text evidence="2">Belongs to the JHDM1 histone demethylase family. JHDM1D subfamily.</text>
</comment>
<evidence type="ECO:0000256" key="9">
    <source>
        <dbReference type="ARBA" id="ARBA00023004"/>
    </source>
</evidence>
<evidence type="ECO:0000256" key="2">
    <source>
        <dbReference type="ARBA" id="ARBA00006942"/>
    </source>
</evidence>
<evidence type="ECO:0000256" key="1">
    <source>
        <dbReference type="ARBA" id="ARBA00004123"/>
    </source>
</evidence>
<keyword evidence="11" id="KW-0804">Transcription</keyword>
<keyword evidence="18" id="KW-1185">Reference proteome</keyword>
<reference evidence="17" key="2">
    <citation type="submission" date="2025-09" db="UniProtKB">
        <authorList>
            <consortium name="Ensembl"/>
        </authorList>
    </citation>
    <scope>IDENTIFICATION</scope>
</reference>
<keyword evidence="3" id="KW-0479">Metal-binding</keyword>
<dbReference type="GeneTree" id="ENSGT00940000158039"/>
<keyword evidence="4 13" id="KW-0863">Zinc-finger</keyword>
<evidence type="ECO:0000256" key="3">
    <source>
        <dbReference type="ARBA" id="ARBA00022723"/>
    </source>
</evidence>
<reference evidence="17" key="1">
    <citation type="submission" date="2025-08" db="UniProtKB">
        <authorList>
            <consortium name="Ensembl"/>
        </authorList>
    </citation>
    <scope>IDENTIFICATION</scope>
</reference>
<keyword evidence="5" id="KW-0862">Zinc</keyword>
<feature type="region of interest" description="Disordered" evidence="14">
    <location>
        <begin position="64"/>
        <end position="83"/>
    </location>
</feature>
<dbReference type="PROSITE" id="PS01359">
    <property type="entry name" value="ZF_PHD_1"/>
    <property type="match status" value="1"/>
</dbReference>
<organism evidence="17 18">
    <name type="scientific">Cyclopterus lumpus</name>
    <name type="common">Lumpsucker</name>
    <dbReference type="NCBI Taxonomy" id="8103"/>
    <lineage>
        <taxon>Eukaryota</taxon>
        <taxon>Metazoa</taxon>
        <taxon>Chordata</taxon>
        <taxon>Craniata</taxon>
        <taxon>Vertebrata</taxon>
        <taxon>Euteleostomi</taxon>
        <taxon>Actinopterygii</taxon>
        <taxon>Neopterygii</taxon>
        <taxon>Teleostei</taxon>
        <taxon>Neoteleostei</taxon>
        <taxon>Acanthomorphata</taxon>
        <taxon>Eupercaria</taxon>
        <taxon>Perciformes</taxon>
        <taxon>Cottioidei</taxon>
        <taxon>Cottales</taxon>
        <taxon>Cyclopteridae</taxon>
        <taxon>Cyclopterus</taxon>
    </lineage>
</organism>
<evidence type="ECO:0000256" key="5">
    <source>
        <dbReference type="ARBA" id="ARBA00022833"/>
    </source>
</evidence>
<evidence type="ECO:0000256" key="10">
    <source>
        <dbReference type="ARBA" id="ARBA00023015"/>
    </source>
</evidence>
<dbReference type="Proteomes" id="UP000694565">
    <property type="component" value="Unplaced"/>
</dbReference>
<evidence type="ECO:0000313" key="18">
    <source>
        <dbReference type="Proteomes" id="UP000694565"/>
    </source>
</evidence>
<dbReference type="InterPro" id="IPR050690">
    <property type="entry name" value="JHDM1_Histone_Demethylase"/>
</dbReference>
<keyword evidence="9" id="KW-0408">Iron</keyword>
<accession>A0A8C3GBY3</accession>
<sequence length="518" mass="59538">MAAAPLYCVCRQPYDVSRFMIECDICKDWFHGSCVQVEEHHAVDIDVYHCPKCDVVHGPSLMKRRNNGHRHDYTEPDDGSKPVQAGTSVFVKELQNRTFASGEEIMMQMKGEHVSTRYLEKHGFSYPIVVTEMEGLGLKLPVPTFSVKDVEQYVGGNKVIDVIDVARQADSKMKLTVRFLVEVPDVAQKMSWVENYWPDDSFFPKPFVQKYCLMGVKDSYTDFHIDFGGTSVWYHVLWGEKIFYLIKPSPVNLALYEAWSSSPNQSEVFFGDKVEKCYKCVVPQGTTLLIPTGWIHAVLTSQDCMAFGGNFLHNLNIGMQLRCYEMERRLKTPDLFKFPYFEAICWYVAKNLLETLKELREDNCPPPTYLVEGVKALISALRTWLKREVTEPTSEVPDHIRPNHLIKELTKEIRYLEVRIRETVRPFKLNAGAAARRAARRLREQQRQVPKMPSNLDILERHTREVLRRLEVGPLEEDAAFCAKVRGKLNKVSTASAAAESLEDNHLRLMLVNGRIIR</sequence>
<protein>
    <submittedName>
        <fullName evidence="17">Lysine demethylase 7A</fullName>
    </submittedName>
</protein>
<dbReference type="InterPro" id="IPR011011">
    <property type="entry name" value="Znf_FYVE_PHD"/>
</dbReference>
<dbReference type="InterPro" id="IPR001965">
    <property type="entry name" value="Znf_PHD"/>
</dbReference>
<dbReference type="SMART" id="SM00249">
    <property type="entry name" value="PHD"/>
    <property type="match status" value="1"/>
</dbReference>
<evidence type="ECO:0000256" key="13">
    <source>
        <dbReference type="PROSITE-ProRule" id="PRU00146"/>
    </source>
</evidence>
<proteinExistence type="inferred from homology"/>
<evidence type="ECO:0000256" key="12">
    <source>
        <dbReference type="ARBA" id="ARBA00023242"/>
    </source>
</evidence>
<dbReference type="PROSITE" id="PS51184">
    <property type="entry name" value="JMJC"/>
    <property type="match status" value="1"/>
</dbReference>
<dbReference type="PROSITE" id="PS50016">
    <property type="entry name" value="ZF_PHD_2"/>
    <property type="match status" value="1"/>
</dbReference>
<feature type="domain" description="JmjC" evidence="16">
    <location>
        <begin position="169"/>
        <end position="328"/>
    </location>
</feature>